<evidence type="ECO:0000313" key="2">
    <source>
        <dbReference type="EMBL" id="KIJ27897.1"/>
    </source>
</evidence>
<dbReference type="Proteomes" id="UP000054279">
    <property type="component" value="Unassembled WGS sequence"/>
</dbReference>
<evidence type="ECO:0000313" key="3">
    <source>
        <dbReference type="EMBL" id="KIJ38271.1"/>
    </source>
</evidence>
<keyword evidence="4" id="KW-1185">Reference proteome</keyword>
<dbReference type="CDD" id="cd09917">
    <property type="entry name" value="F-box_SF"/>
    <property type="match status" value="1"/>
</dbReference>
<gene>
    <name evidence="3" type="ORF">M422DRAFT_176927</name>
    <name evidence="2" type="ORF">M422DRAFT_190420</name>
</gene>
<feature type="non-terminal residue" evidence="3">
    <location>
        <position position="70"/>
    </location>
</feature>
<reference evidence="3 4" key="1">
    <citation type="submission" date="2014-06" db="EMBL/GenBank/DDBJ databases">
        <title>Evolutionary Origins and Diversification of the Mycorrhizal Mutualists.</title>
        <authorList>
            <consortium name="DOE Joint Genome Institute"/>
            <consortium name="Mycorrhizal Genomics Consortium"/>
            <person name="Kohler A."/>
            <person name="Kuo A."/>
            <person name="Nagy L.G."/>
            <person name="Floudas D."/>
            <person name="Copeland A."/>
            <person name="Barry K.W."/>
            <person name="Cichocki N."/>
            <person name="Veneault-Fourrey C."/>
            <person name="LaButti K."/>
            <person name="Lindquist E.A."/>
            <person name="Lipzen A."/>
            <person name="Lundell T."/>
            <person name="Morin E."/>
            <person name="Murat C."/>
            <person name="Riley R."/>
            <person name="Ohm R."/>
            <person name="Sun H."/>
            <person name="Tunlid A."/>
            <person name="Henrissat B."/>
            <person name="Grigoriev I.V."/>
            <person name="Hibbett D.S."/>
            <person name="Martin F."/>
        </authorList>
    </citation>
    <scope>NUCLEOTIDE SEQUENCE [LARGE SCALE GENOMIC DNA]</scope>
    <source>
        <strain evidence="3 4">SS14</strain>
    </source>
</reference>
<dbReference type="InterPro" id="IPR036047">
    <property type="entry name" value="F-box-like_dom_sf"/>
</dbReference>
<accession>A0A0C9VL39</accession>
<evidence type="ECO:0000313" key="4">
    <source>
        <dbReference type="Proteomes" id="UP000054279"/>
    </source>
</evidence>
<name>A0A0C9VL39_SPHS4</name>
<sequence>MAFQQLPFDLQQEIISRIDKESDLLHLALTCRQLYAIIIPDHLECRTLTVDPTHISASFWIRLMGRKDIS</sequence>
<feature type="domain" description="F-box" evidence="1">
    <location>
        <begin position="3"/>
        <end position="40"/>
    </location>
</feature>
<protein>
    <recommendedName>
        <fullName evidence="1">F-box domain-containing protein</fullName>
    </recommendedName>
</protein>
<dbReference type="Pfam" id="PF12937">
    <property type="entry name" value="F-box-like"/>
    <property type="match status" value="1"/>
</dbReference>
<evidence type="ECO:0000259" key="1">
    <source>
        <dbReference type="Pfam" id="PF12937"/>
    </source>
</evidence>
<dbReference type="InterPro" id="IPR001810">
    <property type="entry name" value="F-box_dom"/>
</dbReference>
<organism evidence="3 4">
    <name type="scientific">Sphaerobolus stellatus (strain SS14)</name>
    <dbReference type="NCBI Taxonomy" id="990650"/>
    <lineage>
        <taxon>Eukaryota</taxon>
        <taxon>Fungi</taxon>
        <taxon>Dikarya</taxon>
        <taxon>Basidiomycota</taxon>
        <taxon>Agaricomycotina</taxon>
        <taxon>Agaricomycetes</taxon>
        <taxon>Phallomycetidae</taxon>
        <taxon>Geastrales</taxon>
        <taxon>Sphaerobolaceae</taxon>
        <taxon>Sphaerobolus</taxon>
    </lineage>
</organism>
<dbReference type="EMBL" id="KN837321">
    <property type="protein sequence ID" value="KIJ27897.1"/>
    <property type="molecule type" value="Genomic_DNA"/>
</dbReference>
<dbReference type="HOGENOM" id="CLU_189352_0_0_1"/>
<dbReference type="EMBL" id="KN837162">
    <property type="protein sequence ID" value="KIJ38271.1"/>
    <property type="molecule type" value="Genomic_DNA"/>
</dbReference>
<dbReference type="AlphaFoldDB" id="A0A0C9VL39"/>
<dbReference type="SUPFAM" id="SSF81383">
    <property type="entry name" value="F-box domain"/>
    <property type="match status" value="1"/>
</dbReference>
<proteinExistence type="predicted"/>